<gene>
    <name evidence="1" type="ORF">BV22DRAFT_1199304</name>
</gene>
<keyword evidence="2" id="KW-1185">Reference proteome</keyword>
<name>A0ACB8B3L6_9AGAM</name>
<comment type="caution">
    <text evidence="1">The sequence shown here is derived from an EMBL/GenBank/DDBJ whole genome shotgun (WGS) entry which is preliminary data.</text>
</comment>
<dbReference type="EMBL" id="MU266627">
    <property type="protein sequence ID" value="KAH7919816.1"/>
    <property type="molecule type" value="Genomic_DNA"/>
</dbReference>
<proteinExistence type="predicted"/>
<organism evidence="1 2">
    <name type="scientific">Leucogyrophana mollusca</name>
    <dbReference type="NCBI Taxonomy" id="85980"/>
    <lineage>
        <taxon>Eukaryota</taxon>
        <taxon>Fungi</taxon>
        <taxon>Dikarya</taxon>
        <taxon>Basidiomycota</taxon>
        <taxon>Agaricomycotina</taxon>
        <taxon>Agaricomycetes</taxon>
        <taxon>Agaricomycetidae</taxon>
        <taxon>Boletales</taxon>
        <taxon>Boletales incertae sedis</taxon>
        <taxon>Leucogyrophana</taxon>
    </lineage>
</organism>
<protein>
    <submittedName>
        <fullName evidence="1">Uncharacterized protein</fullName>
    </submittedName>
</protein>
<evidence type="ECO:0000313" key="1">
    <source>
        <dbReference type="EMBL" id="KAH7919816.1"/>
    </source>
</evidence>
<sequence length="272" mass="30897">MYAPFCPDNLAQVRGRAHSVSSSILDLPAVPEPVVPHQDGSTPSESESLRRPSFDSILDLPAVLEPGNRRPNKKQPHSTELIRPRLGAIEPQQDSPLEPEASSVQPAKPGHKWSRNFREHWRDIRHRKSRVPTDLPDGSAHPPLPFHEHANAPASSELPTNQQVRRGRDIDAQENPQASRSRSRPSSNQNEANVALGRLDERLYAAPSRDRAEQRRRRARERRRAARNRQLDSDSDSEPEDDDAESYYEDTGCLDAICFGEYFRRRRHLQGQ</sequence>
<reference evidence="1" key="1">
    <citation type="journal article" date="2021" name="New Phytol.">
        <title>Evolutionary innovations through gain and loss of genes in the ectomycorrhizal Boletales.</title>
        <authorList>
            <person name="Wu G."/>
            <person name="Miyauchi S."/>
            <person name="Morin E."/>
            <person name="Kuo A."/>
            <person name="Drula E."/>
            <person name="Varga T."/>
            <person name="Kohler A."/>
            <person name="Feng B."/>
            <person name="Cao Y."/>
            <person name="Lipzen A."/>
            <person name="Daum C."/>
            <person name="Hundley H."/>
            <person name="Pangilinan J."/>
            <person name="Johnson J."/>
            <person name="Barry K."/>
            <person name="LaButti K."/>
            <person name="Ng V."/>
            <person name="Ahrendt S."/>
            <person name="Min B."/>
            <person name="Choi I.G."/>
            <person name="Park H."/>
            <person name="Plett J.M."/>
            <person name="Magnuson J."/>
            <person name="Spatafora J.W."/>
            <person name="Nagy L.G."/>
            <person name="Henrissat B."/>
            <person name="Grigoriev I.V."/>
            <person name="Yang Z.L."/>
            <person name="Xu J."/>
            <person name="Martin F.M."/>
        </authorList>
    </citation>
    <scope>NUCLEOTIDE SEQUENCE</scope>
    <source>
        <strain evidence="1">KUC20120723A-06</strain>
    </source>
</reference>
<evidence type="ECO:0000313" key="2">
    <source>
        <dbReference type="Proteomes" id="UP000790709"/>
    </source>
</evidence>
<accession>A0ACB8B3L6</accession>
<dbReference type="Proteomes" id="UP000790709">
    <property type="component" value="Unassembled WGS sequence"/>
</dbReference>